<proteinExistence type="predicted"/>
<protein>
    <submittedName>
        <fullName evidence="1">Coat F domain protein</fullName>
    </submittedName>
</protein>
<reference evidence="1" key="1">
    <citation type="journal article" date="2013" name="Environ. Microbiol.">
        <title>Microbiota from the distal guts of lean and obese adolescents exhibit partial functional redundancy besides clear differences in community structure.</title>
        <authorList>
            <person name="Ferrer M."/>
            <person name="Ruiz A."/>
            <person name="Lanza F."/>
            <person name="Haange S.B."/>
            <person name="Oberbach A."/>
            <person name="Till H."/>
            <person name="Bargiela R."/>
            <person name="Campoy C."/>
            <person name="Segura M.T."/>
            <person name="Richter M."/>
            <person name="von Bergen M."/>
            <person name="Seifert J."/>
            <person name="Suarez A."/>
        </authorList>
    </citation>
    <scope>NUCLEOTIDE SEQUENCE</scope>
</reference>
<organism evidence="1">
    <name type="scientific">human gut metagenome</name>
    <dbReference type="NCBI Taxonomy" id="408170"/>
    <lineage>
        <taxon>unclassified sequences</taxon>
        <taxon>metagenomes</taxon>
        <taxon>organismal metagenomes</taxon>
    </lineage>
</organism>
<dbReference type="InterPro" id="IPR012851">
    <property type="entry name" value="Spore_coat_CotF-like"/>
</dbReference>
<evidence type="ECO:0000313" key="1">
    <source>
        <dbReference type="EMBL" id="EKC46077.1"/>
    </source>
</evidence>
<comment type="caution">
    <text evidence="1">The sequence shown here is derived from an EMBL/GenBank/DDBJ whole genome shotgun (WGS) entry which is preliminary data.</text>
</comment>
<dbReference type="EMBL" id="AJWZ01011210">
    <property type="protein sequence ID" value="EKC46077.1"/>
    <property type="molecule type" value="Genomic_DNA"/>
</dbReference>
<accession>K1RBE1</accession>
<dbReference type="Pfam" id="PF07875">
    <property type="entry name" value="Coat_F"/>
    <property type="match status" value="1"/>
</dbReference>
<sequence>MNDNKICNPKTEVPKGLELNDKDYVESILTVCKDLEKNLVIAMSEASHESLYETIYEMFNEIANLQREIYELWFRKGWFTLEKVENQKIINKYNTLNQEVVDLKNE</sequence>
<name>K1RBE1_9ZZZZ</name>
<gene>
    <name evidence="1" type="ORF">OBE_16486</name>
</gene>
<dbReference type="AlphaFoldDB" id="K1RBE1"/>